<evidence type="ECO:0000256" key="1">
    <source>
        <dbReference type="ARBA" id="ARBA00022603"/>
    </source>
</evidence>
<feature type="domain" description="O-methyltransferase dimerisation" evidence="6">
    <location>
        <begin position="59"/>
        <end position="129"/>
    </location>
</feature>
<dbReference type="PANTHER" id="PTHR43712">
    <property type="entry name" value="PUTATIVE (AFU_ORTHOLOGUE AFUA_4G14580)-RELATED"/>
    <property type="match status" value="1"/>
</dbReference>
<dbReference type="OrthoDB" id="1535081at2759"/>
<protein>
    <recommendedName>
        <fullName evidence="9">O-methyltransferase domain-containing protein</fullName>
    </recommendedName>
</protein>
<evidence type="ECO:0000256" key="4">
    <source>
        <dbReference type="PIRSR" id="PIRSR005739-1"/>
    </source>
</evidence>
<dbReference type="InterPro" id="IPR001077">
    <property type="entry name" value="COMT_C"/>
</dbReference>
<dbReference type="GO" id="GO:0032259">
    <property type="term" value="P:methylation"/>
    <property type="evidence" value="ECO:0007669"/>
    <property type="project" value="UniProtKB-KW"/>
</dbReference>
<evidence type="ECO:0000259" key="5">
    <source>
        <dbReference type="Pfam" id="PF00891"/>
    </source>
</evidence>
<dbReference type="PANTHER" id="PTHR43712:SF1">
    <property type="entry name" value="HYPOTHETICAL O-METHYLTRANSFERASE (EUROFUNG)-RELATED"/>
    <property type="match status" value="1"/>
</dbReference>
<sequence>MGSSSDELVKRAEAILAAAKQYKGDRGERYELMKQLDVMYLDLEDPVDGLMRQWTFMNTSTALDVMVQMGAFEKMPKQGSITAKELGAAINLEPGIVVRLMRMLTGTGIIDLVGEDTYSHTPKSKIYLEGAAVDFFNLCINMRASYFRWPEYFKTKTPSDLLDLRKTPYSFAYNMEGHTFYEVLTASPERLNMFNKAMTQQEAGLPILGIFPFASLKEAVLAEPERAFMVDIGGGRGQALLAVNKETEGVWGCGAKMVLQDRKVVLDSISPEEAAGVVKMEYDFYTEQPVKNAHIYYFRRILHNYHDPLALRILRNTVAAMGPSSRLLIADLVIPARTEVGEDMSPYWMDMVMLSIGGKERSEKEFRTLLGSVGVEVVGVWMRGHQGVVEGRVRG</sequence>
<dbReference type="Proteomes" id="UP000701801">
    <property type="component" value="Unassembled WGS sequence"/>
</dbReference>
<keyword evidence="2" id="KW-0808">Transferase</keyword>
<dbReference type="PROSITE" id="PS51683">
    <property type="entry name" value="SAM_OMT_II"/>
    <property type="match status" value="1"/>
</dbReference>
<evidence type="ECO:0000256" key="3">
    <source>
        <dbReference type="ARBA" id="ARBA00022691"/>
    </source>
</evidence>
<comment type="caution">
    <text evidence="7">The sequence shown here is derived from an EMBL/GenBank/DDBJ whole genome shotgun (WGS) entry which is preliminary data.</text>
</comment>
<evidence type="ECO:0000313" key="7">
    <source>
        <dbReference type="EMBL" id="CAG8982264.1"/>
    </source>
</evidence>
<proteinExistence type="predicted"/>
<dbReference type="EMBL" id="CAJVRM010000585">
    <property type="protein sequence ID" value="CAG8982264.1"/>
    <property type="molecule type" value="Genomic_DNA"/>
</dbReference>
<dbReference type="GO" id="GO:0008171">
    <property type="term" value="F:O-methyltransferase activity"/>
    <property type="evidence" value="ECO:0007669"/>
    <property type="project" value="InterPro"/>
</dbReference>
<keyword evidence="1" id="KW-0489">Methyltransferase</keyword>
<dbReference type="SUPFAM" id="SSF53335">
    <property type="entry name" value="S-adenosyl-L-methionine-dependent methyltransferases"/>
    <property type="match status" value="1"/>
</dbReference>
<gene>
    <name evidence="7" type="ORF">HYALB_00004498</name>
</gene>
<dbReference type="Gene3D" id="3.40.50.150">
    <property type="entry name" value="Vaccinia Virus protein VP39"/>
    <property type="match status" value="1"/>
</dbReference>
<organism evidence="7 8">
    <name type="scientific">Hymenoscyphus albidus</name>
    <dbReference type="NCBI Taxonomy" id="595503"/>
    <lineage>
        <taxon>Eukaryota</taxon>
        <taxon>Fungi</taxon>
        <taxon>Dikarya</taxon>
        <taxon>Ascomycota</taxon>
        <taxon>Pezizomycotina</taxon>
        <taxon>Leotiomycetes</taxon>
        <taxon>Helotiales</taxon>
        <taxon>Helotiaceae</taxon>
        <taxon>Hymenoscyphus</taxon>
    </lineage>
</organism>
<dbReference type="PIRSF" id="PIRSF005739">
    <property type="entry name" value="O-mtase"/>
    <property type="match status" value="1"/>
</dbReference>
<name>A0A9N9LW77_9HELO</name>
<dbReference type="Gene3D" id="1.10.10.10">
    <property type="entry name" value="Winged helix-like DNA-binding domain superfamily/Winged helix DNA-binding domain"/>
    <property type="match status" value="1"/>
</dbReference>
<evidence type="ECO:0000313" key="8">
    <source>
        <dbReference type="Proteomes" id="UP000701801"/>
    </source>
</evidence>
<keyword evidence="3" id="KW-0949">S-adenosyl-L-methionine</keyword>
<dbReference type="GO" id="GO:0046983">
    <property type="term" value="F:protein dimerization activity"/>
    <property type="evidence" value="ECO:0007669"/>
    <property type="project" value="InterPro"/>
</dbReference>
<dbReference type="InterPro" id="IPR036390">
    <property type="entry name" value="WH_DNA-bd_sf"/>
</dbReference>
<dbReference type="InterPro" id="IPR029063">
    <property type="entry name" value="SAM-dependent_MTases_sf"/>
</dbReference>
<dbReference type="InterPro" id="IPR012967">
    <property type="entry name" value="COMT_dimerisation"/>
</dbReference>
<dbReference type="InterPro" id="IPR016461">
    <property type="entry name" value="COMT-like"/>
</dbReference>
<keyword evidence="8" id="KW-1185">Reference proteome</keyword>
<dbReference type="InterPro" id="IPR036388">
    <property type="entry name" value="WH-like_DNA-bd_sf"/>
</dbReference>
<evidence type="ECO:0000259" key="6">
    <source>
        <dbReference type="Pfam" id="PF08100"/>
    </source>
</evidence>
<reference evidence="7" key="1">
    <citation type="submission" date="2021-07" db="EMBL/GenBank/DDBJ databases">
        <authorList>
            <person name="Durling M."/>
        </authorList>
    </citation>
    <scope>NUCLEOTIDE SEQUENCE</scope>
</reference>
<accession>A0A9N9LW77</accession>
<dbReference type="AlphaFoldDB" id="A0A9N9LW77"/>
<evidence type="ECO:0000256" key="2">
    <source>
        <dbReference type="ARBA" id="ARBA00022679"/>
    </source>
</evidence>
<dbReference type="Pfam" id="PF08100">
    <property type="entry name" value="Dimerisation"/>
    <property type="match status" value="1"/>
</dbReference>
<dbReference type="Pfam" id="PF00891">
    <property type="entry name" value="Methyltransf_2"/>
    <property type="match status" value="1"/>
</dbReference>
<feature type="active site" description="Proton acceptor" evidence="4">
    <location>
        <position position="303"/>
    </location>
</feature>
<evidence type="ECO:0008006" key="9">
    <source>
        <dbReference type="Google" id="ProtNLM"/>
    </source>
</evidence>
<feature type="domain" description="O-methyltransferase C-terminal" evidence="5">
    <location>
        <begin position="168"/>
        <end position="374"/>
    </location>
</feature>
<dbReference type="SUPFAM" id="SSF46785">
    <property type="entry name" value="Winged helix' DNA-binding domain"/>
    <property type="match status" value="1"/>
</dbReference>